<dbReference type="CDD" id="cd03230">
    <property type="entry name" value="ABC_DR_subfamily_A"/>
    <property type="match status" value="1"/>
</dbReference>
<evidence type="ECO:0000313" key="6">
    <source>
        <dbReference type="EMBL" id="KAJ3615577.1"/>
    </source>
</evidence>
<keyword evidence="7" id="KW-1185">Reference proteome</keyword>
<protein>
    <recommendedName>
        <fullName evidence="5">ABC transporter domain-containing protein</fullName>
    </recommendedName>
</protein>
<dbReference type="InterPro" id="IPR027417">
    <property type="entry name" value="P-loop_NTPase"/>
</dbReference>
<dbReference type="AlphaFoldDB" id="A0AA38HH56"/>
<evidence type="ECO:0000256" key="3">
    <source>
        <dbReference type="ARBA" id="ARBA00022741"/>
    </source>
</evidence>
<dbReference type="InterPro" id="IPR050763">
    <property type="entry name" value="ABC_transporter_ATP-binding"/>
</dbReference>
<keyword evidence="2" id="KW-0813">Transport</keyword>
<dbReference type="PANTHER" id="PTHR42711:SF5">
    <property type="entry name" value="ABC TRANSPORTER ATP-BINDING PROTEIN NATA"/>
    <property type="match status" value="1"/>
</dbReference>
<evidence type="ECO:0000256" key="1">
    <source>
        <dbReference type="ARBA" id="ARBA00005417"/>
    </source>
</evidence>
<name>A0AA38HH56_9CUCU</name>
<dbReference type="InterPro" id="IPR003439">
    <property type="entry name" value="ABC_transporter-like_ATP-bd"/>
</dbReference>
<dbReference type="GO" id="GO:0016887">
    <property type="term" value="F:ATP hydrolysis activity"/>
    <property type="evidence" value="ECO:0007669"/>
    <property type="project" value="InterPro"/>
</dbReference>
<reference evidence="6" key="1">
    <citation type="journal article" date="2023" name="G3 (Bethesda)">
        <title>Whole genome assemblies of Zophobas morio and Tenebrio molitor.</title>
        <authorList>
            <person name="Kaur S."/>
            <person name="Stinson S.A."/>
            <person name="diCenzo G.C."/>
        </authorList>
    </citation>
    <scope>NUCLEOTIDE SEQUENCE</scope>
    <source>
        <strain evidence="6">QUZm001</strain>
    </source>
</reference>
<dbReference type="Pfam" id="PF00005">
    <property type="entry name" value="ABC_tran"/>
    <property type="match status" value="1"/>
</dbReference>
<accession>A0AA38HH56</accession>
<evidence type="ECO:0000259" key="5">
    <source>
        <dbReference type="PROSITE" id="PS50893"/>
    </source>
</evidence>
<dbReference type="SMART" id="SM00382">
    <property type="entry name" value="AAA"/>
    <property type="match status" value="1"/>
</dbReference>
<dbReference type="SUPFAM" id="SSF52540">
    <property type="entry name" value="P-loop containing nucleoside triphosphate hydrolases"/>
    <property type="match status" value="1"/>
</dbReference>
<keyword evidence="3" id="KW-0547">Nucleotide-binding</keyword>
<sequence length="252" mass="28701">MIEVKQLTRVFNKKQDTGFGIRNVSFNIADGDIVAFVGDNGAGKTTTIKAIFGEVHLQSGMVTIDGHDLHKNNNLQQLSFFPDSNNIPMNMKVDEYVQYLCAANGISHEEYFTNSIEIYELLELEAHRNKRIRELSAGLKKRAIMASVLIRKPKYIFLDEPTANLDVESKIEFIDILKELNHFGVTILITSHIIEELQEIANHLVLISKGRIVYDAPFDNRTEKMIDIYRKYSNPKKINLTPLKNVYKGGVM</sequence>
<dbReference type="PROSITE" id="PS50893">
    <property type="entry name" value="ABC_TRANSPORTER_2"/>
    <property type="match status" value="1"/>
</dbReference>
<proteinExistence type="inferred from homology"/>
<comment type="caution">
    <text evidence="6">The sequence shown here is derived from an EMBL/GenBank/DDBJ whole genome shotgun (WGS) entry which is preliminary data.</text>
</comment>
<evidence type="ECO:0000256" key="4">
    <source>
        <dbReference type="ARBA" id="ARBA00022840"/>
    </source>
</evidence>
<dbReference type="EMBL" id="JALNTZ010004042">
    <property type="protein sequence ID" value="KAJ3615577.1"/>
    <property type="molecule type" value="Genomic_DNA"/>
</dbReference>
<dbReference type="InterPro" id="IPR003593">
    <property type="entry name" value="AAA+_ATPase"/>
</dbReference>
<evidence type="ECO:0000256" key="2">
    <source>
        <dbReference type="ARBA" id="ARBA00022448"/>
    </source>
</evidence>
<dbReference type="GO" id="GO:0005524">
    <property type="term" value="F:ATP binding"/>
    <property type="evidence" value="ECO:0007669"/>
    <property type="project" value="UniProtKB-KW"/>
</dbReference>
<dbReference type="PANTHER" id="PTHR42711">
    <property type="entry name" value="ABC TRANSPORTER ATP-BINDING PROTEIN"/>
    <property type="match status" value="1"/>
</dbReference>
<gene>
    <name evidence="6" type="ORF">Zmor_016313</name>
</gene>
<keyword evidence="4" id="KW-0067">ATP-binding</keyword>
<dbReference type="Proteomes" id="UP001168821">
    <property type="component" value="Unassembled WGS sequence"/>
</dbReference>
<feature type="domain" description="ABC transporter" evidence="5">
    <location>
        <begin position="2"/>
        <end position="234"/>
    </location>
</feature>
<evidence type="ECO:0000313" key="7">
    <source>
        <dbReference type="Proteomes" id="UP001168821"/>
    </source>
</evidence>
<comment type="similarity">
    <text evidence="1">Belongs to the ABC transporter superfamily.</text>
</comment>
<organism evidence="6 7">
    <name type="scientific">Zophobas morio</name>
    <dbReference type="NCBI Taxonomy" id="2755281"/>
    <lineage>
        <taxon>Eukaryota</taxon>
        <taxon>Metazoa</taxon>
        <taxon>Ecdysozoa</taxon>
        <taxon>Arthropoda</taxon>
        <taxon>Hexapoda</taxon>
        <taxon>Insecta</taxon>
        <taxon>Pterygota</taxon>
        <taxon>Neoptera</taxon>
        <taxon>Endopterygota</taxon>
        <taxon>Coleoptera</taxon>
        <taxon>Polyphaga</taxon>
        <taxon>Cucujiformia</taxon>
        <taxon>Tenebrionidae</taxon>
        <taxon>Zophobas</taxon>
    </lineage>
</organism>
<dbReference type="Gene3D" id="3.40.50.300">
    <property type="entry name" value="P-loop containing nucleotide triphosphate hydrolases"/>
    <property type="match status" value="1"/>
</dbReference>